<dbReference type="EMBL" id="AP018052">
    <property type="protein sequence ID" value="BAZ94601.1"/>
    <property type="molecule type" value="Genomic_DNA"/>
</dbReference>
<accession>A0A1Z4VSJ1</accession>
<dbReference type="Proteomes" id="UP000218765">
    <property type="component" value="Chromosome"/>
</dbReference>
<evidence type="ECO:0000313" key="2">
    <source>
        <dbReference type="Proteomes" id="UP000218765"/>
    </source>
</evidence>
<dbReference type="KEGG" id="ttc:FOKN1_2224"/>
<reference evidence="1 2" key="1">
    <citation type="submission" date="2017-05" db="EMBL/GenBank/DDBJ databases">
        <title>Thiocyanate degradation by Thiohalobacter thiocyanaticus FOKN1.</title>
        <authorList>
            <person name="Oshiki M."/>
            <person name="Fukushima T."/>
            <person name="Kawano S."/>
            <person name="Nakagawa J."/>
        </authorList>
    </citation>
    <scope>NUCLEOTIDE SEQUENCE [LARGE SCALE GENOMIC DNA]</scope>
    <source>
        <strain evidence="1 2">FOKN1</strain>
    </source>
</reference>
<dbReference type="AlphaFoldDB" id="A0A1Z4VSJ1"/>
<gene>
    <name evidence="1" type="ORF">FOKN1_2224</name>
</gene>
<organism evidence="1 2">
    <name type="scientific">Thiohalobacter thiocyanaticus</name>
    <dbReference type="NCBI Taxonomy" id="585455"/>
    <lineage>
        <taxon>Bacteria</taxon>
        <taxon>Pseudomonadati</taxon>
        <taxon>Pseudomonadota</taxon>
        <taxon>Gammaproteobacteria</taxon>
        <taxon>Thiohalobacterales</taxon>
        <taxon>Thiohalobacteraceae</taxon>
        <taxon>Thiohalobacter</taxon>
    </lineage>
</organism>
<evidence type="ECO:0000313" key="1">
    <source>
        <dbReference type="EMBL" id="BAZ94601.1"/>
    </source>
</evidence>
<protein>
    <submittedName>
        <fullName evidence="1">NAD-dependent aldehyde dehydrogenases</fullName>
    </submittedName>
</protein>
<proteinExistence type="predicted"/>
<sequence>MDTACPLQESGFSFKNKVLLTIPGVGRDSASVYQAFLINCRTPAMIKRLTTRLEQLLTAAAFAEAGETEFARQLL</sequence>
<keyword evidence="2" id="KW-1185">Reference proteome</keyword>
<name>A0A1Z4VSJ1_9GAMM</name>